<dbReference type="AlphaFoldDB" id="A0ABD2M7Z6"/>
<dbReference type="EMBL" id="JBICBT010000092">
    <property type="protein sequence ID" value="KAL3123650.1"/>
    <property type="molecule type" value="Genomic_DNA"/>
</dbReference>
<evidence type="ECO:0000256" key="1">
    <source>
        <dbReference type="SAM" id="SignalP"/>
    </source>
</evidence>
<protein>
    <submittedName>
        <fullName evidence="2">Uncharacterized protein</fullName>
    </submittedName>
</protein>
<dbReference type="Proteomes" id="UP001620626">
    <property type="component" value="Unassembled WGS sequence"/>
</dbReference>
<organism evidence="2 3">
    <name type="scientific">Heterodera trifolii</name>
    <dbReference type="NCBI Taxonomy" id="157864"/>
    <lineage>
        <taxon>Eukaryota</taxon>
        <taxon>Metazoa</taxon>
        <taxon>Ecdysozoa</taxon>
        <taxon>Nematoda</taxon>
        <taxon>Chromadorea</taxon>
        <taxon>Rhabditida</taxon>
        <taxon>Tylenchina</taxon>
        <taxon>Tylenchomorpha</taxon>
        <taxon>Tylenchoidea</taxon>
        <taxon>Heteroderidae</taxon>
        <taxon>Heteroderinae</taxon>
        <taxon>Heterodera</taxon>
    </lineage>
</organism>
<feature type="signal peptide" evidence="1">
    <location>
        <begin position="1"/>
        <end position="30"/>
    </location>
</feature>
<feature type="chain" id="PRO_5044831478" evidence="1">
    <location>
        <begin position="31"/>
        <end position="118"/>
    </location>
</feature>
<sequence length="118" mass="13548">MAVFFLHFSSLILCSVLALFLLAMFCQVRAAPAVYQMDRNAFRMSFGKRSQPMETESSELNGANIAIPLLYDMAGAETAAQKQRHRVSAPWATRWKVSLFNKRLDRNLYNIGFGRRRR</sequence>
<name>A0ABD2M7Z6_9BILA</name>
<keyword evidence="1" id="KW-0732">Signal</keyword>
<reference evidence="2 3" key="1">
    <citation type="submission" date="2024-10" db="EMBL/GenBank/DDBJ databases">
        <authorList>
            <person name="Kim D."/>
        </authorList>
    </citation>
    <scope>NUCLEOTIDE SEQUENCE [LARGE SCALE GENOMIC DNA]</scope>
    <source>
        <strain evidence="2">BH-2024</strain>
    </source>
</reference>
<comment type="caution">
    <text evidence="2">The sequence shown here is derived from an EMBL/GenBank/DDBJ whole genome shotgun (WGS) entry which is preliminary data.</text>
</comment>
<accession>A0ABD2M7Z6</accession>
<keyword evidence="3" id="KW-1185">Reference proteome</keyword>
<evidence type="ECO:0000313" key="2">
    <source>
        <dbReference type="EMBL" id="KAL3123650.1"/>
    </source>
</evidence>
<gene>
    <name evidence="2" type="ORF">niasHT_005678</name>
</gene>
<evidence type="ECO:0000313" key="3">
    <source>
        <dbReference type="Proteomes" id="UP001620626"/>
    </source>
</evidence>
<proteinExistence type="predicted"/>